<accession>A0A8I1WJW1</accession>
<comment type="caution">
    <text evidence="1">The sequence shown here is derived from an EMBL/GenBank/DDBJ whole genome shotgun (WGS) entry which is preliminary data.</text>
</comment>
<dbReference type="AlphaFoldDB" id="A0A8I1WJW1"/>
<evidence type="ECO:0000313" key="1">
    <source>
        <dbReference type="EMBL" id="MBO3796824.1"/>
    </source>
</evidence>
<dbReference type="EMBL" id="JAGFPW010000034">
    <property type="protein sequence ID" value="MBO3796824.1"/>
    <property type="molecule type" value="Genomic_DNA"/>
</dbReference>
<sequence length="89" mass="10894">MDNILCDKCSKHFNIKKIKERKLDDDVKVNYFTCPHCSTEYRSFYNNKAIRDRLFKMKQMQREIKKMTDQNVLECEELRVKYEEDAETM</sequence>
<organism evidence="1 2">
    <name type="scientific">Bacillus subtilis</name>
    <dbReference type="NCBI Taxonomy" id="1423"/>
    <lineage>
        <taxon>Bacteria</taxon>
        <taxon>Bacillati</taxon>
        <taxon>Bacillota</taxon>
        <taxon>Bacilli</taxon>
        <taxon>Bacillales</taxon>
        <taxon>Bacillaceae</taxon>
        <taxon>Bacillus</taxon>
    </lineage>
</organism>
<evidence type="ECO:0008006" key="3">
    <source>
        <dbReference type="Google" id="ProtNLM"/>
    </source>
</evidence>
<name>A0A8I1WJW1_BACIU</name>
<dbReference type="Proteomes" id="UP000665181">
    <property type="component" value="Unassembled WGS sequence"/>
</dbReference>
<evidence type="ECO:0000313" key="2">
    <source>
        <dbReference type="Proteomes" id="UP000665181"/>
    </source>
</evidence>
<reference evidence="1" key="1">
    <citation type="submission" date="2021-03" db="EMBL/GenBank/DDBJ databases">
        <title>Isolation of Bacillus subtilis from fermented food sample.</title>
        <authorList>
            <person name="Lakshmanan V."/>
            <person name="Athira K."/>
            <person name="Rajagopal K."/>
        </authorList>
    </citation>
    <scope>NUCLEOTIDE SEQUENCE</scope>
    <source>
        <strain evidence="1">S1</strain>
    </source>
</reference>
<protein>
    <recommendedName>
        <fullName evidence="3">Transglycosylase</fullName>
    </recommendedName>
</protein>
<dbReference type="RefSeq" id="WP_171518387.1">
    <property type="nucleotide sequence ID" value="NZ_JAGFPW010000034.1"/>
</dbReference>
<proteinExistence type="predicted"/>
<gene>
    <name evidence="1" type="ORF">J5227_21545</name>
</gene>